<evidence type="ECO:0000259" key="1">
    <source>
        <dbReference type="PROSITE" id="PS51186"/>
    </source>
</evidence>
<dbReference type="SUPFAM" id="SSF55729">
    <property type="entry name" value="Acyl-CoA N-acyltransferases (Nat)"/>
    <property type="match status" value="1"/>
</dbReference>
<sequence>MPEIKIIKCGEGLIQSLTELYDRVTKQLEENINYPKWRHKEYPSEGTVRAGIASGTLYALTMDGEPAGVFVLNDDPQGCYEKGDWSRDLKRGEYMVIHSLAVRPESQSMGYAGRMVEFAKERAAFLGYRGVRVDIVPGNLPAQRLYERHGFVCAGEYDLERGFDDIPTFILYEYNLD</sequence>
<reference evidence="2" key="1">
    <citation type="submission" date="2020-10" db="EMBL/GenBank/DDBJ databases">
        <authorList>
            <person name="Gilroy R."/>
        </authorList>
    </citation>
    <scope>NUCLEOTIDE SEQUENCE</scope>
    <source>
        <strain evidence="2">1370</strain>
    </source>
</reference>
<dbReference type="EMBL" id="DVOL01000042">
    <property type="protein sequence ID" value="HIV10684.1"/>
    <property type="molecule type" value="Genomic_DNA"/>
</dbReference>
<evidence type="ECO:0000313" key="3">
    <source>
        <dbReference type="Proteomes" id="UP000823960"/>
    </source>
</evidence>
<dbReference type="CDD" id="cd04301">
    <property type="entry name" value="NAT_SF"/>
    <property type="match status" value="1"/>
</dbReference>
<dbReference type="PROSITE" id="PS51186">
    <property type="entry name" value="GNAT"/>
    <property type="match status" value="1"/>
</dbReference>
<accession>A0A9D1NPV2</accession>
<reference evidence="2" key="2">
    <citation type="journal article" date="2021" name="PeerJ">
        <title>Extensive microbial diversity within the chicken gut microbiome revealed by metagenomics and culture.</title>
        <authorList>
            <person name="Gilroy R."/>
            <person name="Ravi A."/>
            <person name="Getino M."/>
            <person name="Pursley I."/>
            <person name="Horton D.L."/>
            <person name="Alikhan N.F."/>
            <person name="Baker D."/>
            <person name="Gharbi K."/>
            <person name="Hall N."/>
            <person name="Watson M."/>
            <person name="Adriaenssens E.M."/>
            <person name="Foster-Nyarko E."/>
            <person name="Jarju S."/>
            <person name="Secka A."/>
            <person name="Antonio M."/>
            <person name="Oren A."/>
            <person name="Chaudhuri R.R."/>
            <person name="La Ragione R."/>
            <person name="Hildebrand F."/>
            <person name="Pallen M.J."/>
        </authorList>
    </citation>
    <scope>NUCLEOTIDE SEQUENCE</scope>
    <source>
        <strain evidence="2">1370</strain>
    </source>
</reference>
<protein>
    <submittedName>
        <fullName evidence="2">GNAT family N-acetyltransferase</fullName>
    </submittedName>
</protein>
<organism evidence="2 3">
    <name type="scientific">Candidatus Faeciplasma avium</name>
    <dbReference type="NCBI Taxonomy" id="2840798"/>
    <lineage>
        <taxon>Bacteria</taxon>
        <taxon>Bacillati</taxon>
        <taxon>Bacillota</taxon>
        <taxon>Clostridia</taxon>
        <taxon>Eubacteriales</taxon>
        <taxon>Oscillospiraceae</taxon>
        <taxon>Oscillospiraceae incertae sedis</taxon>
        <taxon>Candidatus Faeciplasma</taxon>
    </lineage>
</organism>
<dbReference type="GO" id="GO:0016747">
    <property type="term" value="F:acyltransferase activity, transferring groups other than amino-acyl groups"/>
    <property type="evidence" value="ECO:0007669"/>
    <property type="project" value="InterPro"/>
</dbReference>
<name>A0A9D1NPV2_9FIRM</name>
<dbReference type="InterPro" id="IPR000182">
    <property type="entry name" value="GNAT_dom"/>
</dbReference>
<comment type="caution">
    <text evidence="2">The sequence shown here is derived from an EMBL/GenBank/DDBJ whole genome shotgun (WGS) entry which is preliminary data.</text>
</comment>
<dbReference type="Pfam" id="PF00583">
    <property type="entry name" value="Acetyltransf_1"/>
    <property type="match status" value="1"/>
</dbReference>
<dbReference type="Gene3D" id="3.40.630.30">
    <property type="match status" value="1"/>
</dbReference>
<evidence type="ECO:0000313" key="2">
    <source>
        <dbReference type="EMBL" id="HIV10684.1"/>
    </source>
</evidence>
<proteinExistence type="predicted"/>
<feature type="domain" description="N-acetyltransferase" evidence="1">
    <location>
        <begin position="4"/>
        <end position="177"/>
    </location>
</feature>
<gene>
    <name evidence="2" type="ORF">IAD28_03180</name>
</gene>
<dbReference type="Proteomes" id="UP000823960">
    <property type="component" value="Unassembled WGS sequence"/>
</dbReference>
<dbReference type="InterPro" id="IPR016181">
    <property type="entry name" value="Acyl_CoA_acyltransferase"/>
</dbReference>
<dbReference type="AlphaFoldDB" id="A0A9D1NPV2"/>